<proteinExistence type="predicted"/>
<evidence type="ECO:0000256" key="1">
    <source>
        <dbReference type="SAM" id="MobiDB-lite"/>
    </source>
</evidence>
<name>A0A9P9FDV8_9HYPO</name>
<keyword evidence="3" id="KW-1185">Reference proteome</keyword>
<dbReference type="OrthoDB" id="10681796at2759"/>
<dbReference type="EMBL" id="JAGMUU010000002">
    <property type="protein sequence ID" value="KAH7159674.1"/>
    <property type="molecule type" value="Genomic_DNA"/>
</dbReference>
<feature type="region of interest" description="Disordered" evidence="1">
    <location>
        <begin position="123"/>
        <end position="143"/>
    </location>
</feature>
<dbReference type="Proteomes" id="UP000717696">
    <property type="component" value="Unassembled WGS sequence"/>
</dbReference>
<accession>A0A9P9FDV8</accession>
<evidence type="ECO:0000313" key="3">
    <source>
        <dbReference type="Proteomes" id="UP000717696"/>
    </source>
</evidence>
<reference evidence="2" key="1">
    <citation type="journal article" date="2021" name="Nat. Commun.">
        <title>Genetic determinants of endophytism in the Arabidopsis root mycobiome.</title>
        <authorList>
            <person name="Mesny F."/>
            <person name="Miyauchi S."/>
            <person name="Thiergart T."/>
            <person name="Pickel B."/>
            <person name="Atanasova L."/>
            <person name="Karlsson M."/>
            <person name="Huettel B."/>
            <person name="Barry K.W."/>
            <person name="Haridas S."/>
            <person name="Chen C."/>
            <person name="Bauer D."/>
            <person name="Andreopoulos W."/>
            <person name="Pangilinan J."/>
            <person name="LaButti K."/>
            <person name="Riley R."/>
            <person name="Lipzen A."/>
            <person name="Clum A."/>
            <person name="Drula E."/>
            <person name="Henrissat B."/>
            <person name="Kohler A."/>
            <person name="Grigoriev I.V."/>
            <person name="Martin F.M."/>
            <person name="Hacquard S."/>
        </authorList>
    </citation>
    <scope>NUCLEOTIDE SEQUENCE</scope>
    <source>
        <strain evidence="2">MPI-CAGE-AT-0021</strain>
    </source>
</reference>
<sequence length="254" mass="26996">MQVSVQALGCCWMLLGYCWFAGGYCWLCWDSARGCQQSIAGCNAPREEEVGGESDWALKCLVPLLGLGHSAGSLLEGSFGLWIGRASSSGTRAGAELITGKPPPALGFGRWWAGKLACLDERRPGGGGAEKKRGPRKKKRWRDGCEGWRDGGLEGMREAFSGERGHVSVLSAFDCGNGLSWNGERVRRRKQGGRSVNAGGRVAVAASLLLVACVTVRDIRVIVGGDGSQGVRESNPKEGTSSTERMICDGCWGA</sequence>
<dbReference type="AlphaFoldDB" id="A0A9P9FDV8"/>
<organism evidence="2 3">
    <name type="scientific">Dactylonectria estremocensis</name>
    <dbReference type="NCBI Taxonomy" id="1079267"/>
    <lineage>
        <taxon>Eukaryota</taxon>
        <taxon>Fungi</taxon>
        <taxon>Dikarya</taxon>
        <taxon>Ascomycota</taxon>
        <taxon>Pezizomycotina</taxon>
        <taxon>Sordariomycetes</taxon>
        <taxon>Hypocreomycetidae</taxon>
        <taxon>Hypocreales</taxon>
        <taxon>Nectriaceae</taxon>
        <taxon>Dactylonectria</taxon>
    </lineage>
</organism>
<feature type="compositionally biased region" description="Basic and acidic residues" evidence="1">
    <location>
        <begin position="123"/>
        <end position="132"/>
    </location>
</feature>
<protein>
    <submittedName>
        <fullName evidence="2">Uncharacterized protein</fullName>
    </submittedName>
</protein>
<gene>
    <name evidence="2" type="ORF">B0J13DRAFT_110517</name>
</gene>
<comment type="caution">
    <text evidence="2">The sequence shown here is derived from an EMBL/GenBank/DDBJ whole genome shotgun (WGS) entry which is preliminary data.</text>
</comment>
<evidence type="ECO:0000313" key="2">
    <source>
        <dbReference type="EMBL" id="KAH7159674.1"/>
    </source>
</evidence>